<dbReference type="PRINTS" id="PR01790">
    <property type="entry name" value="SMP30FAMILY"/>
</dbReference>
<dbReference type="InterPro" id="IPR013658">
    <property type="entry name" value="SGL"/>
</dbReference>
<name>A0A246HTA1_STEMA</name>
<accession>A0A246HTA1</accession>
<feature type="active site" description="Proton donor/acceptor" evidence="2">
    <location>
        <position position="216"/>
    </location>
</feature>
<evidence type="ECO:0000259" key="4">
    <source>
        <dbReference type="Pfam" id="PF08450"/>
    </source>
</evidence>
<dbReference type="AlphaFoldDB" id="A0A246HTA1"/>
<sequence>MPDAVAAPSSAVTDVPLLVDSRCTHGEGALWSAQRHCLFWVDISERRLWQYRPADAMHRSWLLPDRPGCLAEGDDGRLLIALANSLQRLDIDRDGDAAAPPLEWLADVQPDVAETRSNDGRTDRAGNLVFGTMSEDPARAPLGRYYQFSMRHGLRELNLPPVVIPNAICFSPDGATMYFCDSVRPALWCCDYDAERAHCGPPRLFAALPDPHWEPDGAIVDAEGGVWNAQWRASRVVRYRPDGQVDRVVLLPVRNPTCVALGGAGMRQLMITSSRLDHTDGQLAASPHAGGVFALETGIAGLPEHPFRWA</sequence>
<protein>
    <submittedName>
        <fullName evidence="5">Regucalcin</fullName>
    </submittedName>
</protein>
<dbReference type="Gene3D" id="2.120.10.30">
    <property type="entry name" value="TolB, C-terminal domain"/>
    <property type="match status" value="1"/>
</dbReference>
<keyword evidence="3" id="KW-0862">Zinc</keyword>
<keyword evidence="3" id="KW-0479">Metal-binding</keyword>
<feature type="binding site" evidence="3">
    <location>
        <position position="136"/>
    </location>
    <ligand>
        <name>substrate</name>
    </ligand>
</feature>
<feature type="domain" description="SMP-30/Gluconolactonase/LRE-like region" evidence="4">
    <location>
        <begin position="26"/>
        <end position="274"/>
    </location>
</feature>
<feature type="binding site" evidence="3">
    <location>
        <position position="166"/>
    </location>
    <ligand>
        <name>a divalent metal cation</name>
        <dbReference type="ChEBI" id="CHEBI:60240"/>
    </ligand>
</feature>
<feature type="binding site" evidence="3">
    <location>
        <position position="116"/>
    </location>
    <ligand>
        <name>substrate</name>
    </ligand>
</feature>
<feature type="binding site" evidence="3">
    <location>
        <position position="27"/>
    </location>
    <ligand>
        <name>a divalent metal cation</name>
        <dbReference type="ChEBI" id="CHEBI:60240"/>
    </ligand>
</feature>
<comment type="similarity">
    <text evidence="1">Belongs to the SMP-30/CGR1 family.</text>
</comment>
<dbReference type="GO" id="GO:0019853">
    <property type="term" value="P:L-ascorbic acid biosynthetic process"/>
    <property type="evidence" value="ECO:0007669"/>
    <property type="project" value="TreeGrafter"/>
</dbReference>
<dbReference type="EMBL" id="NIVS01000003">
    <property type="protein sequence ID" value="OWQ57191.1"/>
    <property type="molecule type" value="Genomic_DNA"/>
</dbReference>
<evidence type="ECO:0000256" key="3">
    <source>
        <dbReference type="PIRSR" id="PIRSR605511-2"/>
    </source>
</evidence>
<evidence type="ECO:0000256" key="1">
    <source>
        <dbReference type="ARBA" id="ARBA00008853"/>
    </source>
</evidence>
<comment type="cofactor">
    <cofactor evidence="3">
        <name>Zn(2+)</name>
        <dbReference type="ChEBI" id="CHEBI:29105"/>
    </cofactor>
    <text evidence="3">Binds 1 divalent metal cation per subunit.</text>
</comment>
<evidence type="ECO:0000313" key="6">
    <source>
        <dbReference type="Proteomes" id="UP000198157"/>
    </source>
</evidence>
<dbReference type="OrthoDB" id="9775406at2"/>
<organism evidence="5 6">
    <name type="scientific">Stenotrophomonas maltophilia</name>
    <name type="common">Pseudomonas maltophilia</name>
    <name type="synonym">Xanthomonas maltophilia</name>
    <dbReference type="NCBI Taxonomy" id="40324"/>
    <lineage>
        <taxon>Bacteria</taxon>
        <taxon>Pseudomonadati</taxon>
        <taxon>Pseudomonadota</taxon>
        <taxon>Gammaproteobacteria</taxon>
        <taxon>Lysobacterales</taxon>
        <taxon>Lysobacteraceae</taxon>
        <taxon>Stenotrophomonas</taxon>
        <taxon>Stenotrophomonas maltophilia group</taxon>
    </lineage>
</organism>
<reference evidence="5 6" key="1">
    <citation type="submission" date="2017-06" db="EMBL/GenBank/DDBJ databases">
        <authorList>
            <person name="Kim H.J."/>
            <person name="Triplett B.A."/>
        </authorList>
    </citation>
    <scope>NUCLEOTIDE SEQUENCE [LARGE SCALE GENOMIC DNA]</scope>
    <source>
        <strain evidence="5 6">13146</strain>
    </source>
</reference>
<gene>
    <name evidence="5" type="ORF">CEE60_01450</name>
</gene>
<dbReference type="InterPro" id="IPR011042">
    <property type="entry name" value="6-blade_b-propeller_TolB-like"/>
</dbReference>
<comment type="caution">
    <text evidence="5">The sequence shown here is derived from an EMBL/GenBank/DDBJ whole genome shotgun (WGS) entry which is preliminary data.</text>
</comment>
<evidence type="ECO:0000256" key="2">
    <source>
        <dbReference type="PIRSR" id="PIRSR605511-1"/>
    </source>
</evidence>
<dbReference type="PANTHER" id="PTHR10907">
    <property type="entry name" value="REGUCALCIN"/>
    <property type="match status" value="1"/>
</dbReference>
<feature type="binding site" evidence="3">
    <location>
        <position position="216"/>
    </location>
    <ligand>
        <name>a divalent metal cation</name>
        <dbReference type="ChEBI" id="CHEBI:60240"/>
    </ligand>
</feature>
<proteinExistence type="inferred from homology"/>
<dbReference type="SUPFAM" id="SSF63829">
    <property type="entry name" value="Calcium-dependent phosphotriesterase"/>
    <property type="match status" value="1"/>
</dbReference>
<dbReference type="Pfam" id="PF08450">
    <property type="entry name" value="SGL"/>
    <property type="match status" value="1"/>
</dbReference>
<dbReference type="PANTHER" id="PTHR10907:SF47">
    <property type="entry name" value="REGUCALCIN"/>
    <property type="match status" value="1"/>
</dbReference>
<dbReference type="GO" id="GO:0005509">
    <property type="term" value="F:calcium ion binding"/>
    <property type="evidence" value="ECO:0007669"/>
    <property type="project" value="TreeGrafter"/>
</dbReference>
<dbReference type="Proteomes" id="UP000198157">
    <property type="component" value="Unassembled WGS sequence"/>
</dbReference>
<evidence type="ECO:0000313" key="5">
    <source>
        <dbReference type="EMBL" id="OWQ57191.1"/>
    </source>
</evidence>
<dbReference type="GO" id="GO:0004341">
    <property type="term" value="F:gluconolactonase activity"/>
    <property type="evidence" value="ECO:0007669"/>
    <property type="project" value="TreeGrafter"/>
</dbReference>
<feature type="binding site" evidence="3">
    <location>
        <position position="118"/>
    </location>
    <ligand>
        <name>substrate</name>
    </ligand>
</feature>
<dbReference type="InterPro" id="IPR005511">
    <property type="entry name" value="SMP-30"/>
</dbReference>